<name>A0A3P8VVD7_CYNSE</name>
<protein>
    <submittedName>
        <fullName evidence="2">Uncharacterized protein</fullName>
    </submittedName>
</protein>
<dbReference type="GeneTree" id="ENSGT00980000202565"/>
<evidence type="ECO:0000313" key="2">
    <source>
        <dbReference type="Ensembl" id="ENSCSEP00000018307.1"/>
    </source>
</evidence>
<reference evidence="2 3" key="1">
    <citation type="journal article" date="2014" name="Nat. Genet.">
        <title>Whole-genome sequence of a flatfish provides insights into ZW sex chromosome evolution and adaptation to a benthic lifestyle.</title>
        <authorList>
            <person name="Chen S."/>
            <person name="Zhang G."/>
            <person name="Shao C."/>
            <person name="Huang Q."/>
            <person name="Liu G."/>
            <person name="Zhang P."/>
            <person name="Song W."/>
            <person name="An N."/>
            <person name="Chalopin D."/>
            <person name="Volff J.N."/>
            <person name="Hong Y."/>
            <person name="Li Q."/>
            <person name="Sha Z."/>
            <person name="Zhou H."/>
            <person name="Xie M."/>
            <person name="Yu Q."/>
            <person name="Liu Y."/>
            <person name="Xiang H."/>
            <person name="Wang N."/>
            <person name="Wu K."/>
            <person name="Yang C."/>
            <person name="Zhou Q."/>
            <person name="Liao X."/>
            <person name="Yang L."/>
            <person name="Hu Q."/>
            <person name="Zhang J."/>
            <person name="Meng L."/>
            <person name="Jin L."/>
            <person name="Tian Y."/>
            <person name="Lian J."/>
            <person name="Yang J."/>
            <person name="Miao G."/>
            <person name="Liu S."/>
            <person name="Liang Z."/>
            <person name="Yan F."/>
            <person name="Li Y."/>
            <person name="Sun B."/>
            <person name="Zhang H."/>
            <person name="Zhang J."/>
            <person name="Zhu Y."/>
            <person name="Du M."/>
            <person name="Zhao Y."/>
            <person name="Schartl M."/>
            <person name="Tang Q."/>
            <person name="Wang J."/>
        </authorList>
    </citation>
    <scope>NUCLEOTIDE SEQUENCE</scope>
</reference>
<dbReference type="Ensembl" id="ENSCSET00000018533.1">
    <property type="protein sequence ID" value="ENSCSEP00000018307.1"/>
    <property type="gene ID" value="ENSCSEG00000011759.1"/>
</dbReference>
<reference evidence="2" key="3">
    <citation type="submission" date="2025-09" db="UniProtKB">
        <authorList>
            <consortium name="Ensembl"/>
        </authorList>
    </citation>
    <scope>IDENTIFICATION</scope>
</reference>
<dbReference type="AlphaFoldDB" id="A0A3P8VVD7"/>
<organism evidence="2 3">
    <name type="scientific">Cynoglossus semilaevis</name>
    <name type="common">Tongue sole</name>
    <dbReference type="NCBI Taxonomy" id="244447"/>
    <lineage>
        <taxon>Eukaryota</taxon>
        <taxon>Metazoa</taxon>
        <taxon>Chordata</taxon>
        <taxon>Craniata</taxon>
        <taxon>Vertebrata</taxon>
        <taxon>Euteleostomi</taxon>
        <taxon>Actinopterygii</taxon>
        <taxon>Neopterygii</taxon>
        <taxon>Teleostei</taxon>
        <taxon>Neoteleostei</taxon>
        <taxon>Acanthomorphata</taxon>
        <taxon>Carangaria</taxon>
        <taxon>Pleuronectiformes</taxon>
        <taxon>Pleuronectoidei</taxon>
        <taxon>Cynoglossidae</taxon>
        <taxon>Cynoglossinae</taxon>
        <taxon>Cynoglossus</taxon>
    </lineage>
</organism>
<reference evidence="2" key="2">
    <citation type="submission" date="2025-08" db="UniProtKB">
        <authorList>
            <consortium name="Ensembl"/>
        </authorList>
    </citation>
    <scope>IDENTIFICATION</scope>
</reference>
<evidence type="ECO:0000256" key="1">
    <source>
        <dbReference type="SAM" id="MobiDB-lite"/>
    </source>
</evidence>
<feature type="region of interest" description="Disordered" evidence="1">
    <location>
        <begin position="1"/>
        <end position="29"/>
    </location>
</feature>
<dbReference type="Proteomes" id="UP000265120">
    <property type="component" value="Chromosome W"/>
</dbReference>
<proteinExistence type="predicted"/>
<feature type="compositionally biased region" description="Low complexity" evidence="1">
    <location>
        <begin position="1"/>
        <end position="16"/>
    </location>
</feature>
<sequence>MSSSPSEEGSLSQPSPVVDEASPSSTSSFEILDMESVPAPYQEVQNHWFYCRQADDNTSWFPFSKVSHQCCRL</sequence>
<dbReference type="STRING" id="244447.ENSCSEP00000018307"/>
<dbReference type="InParanoid" id="A0A3P8VVD7"/>
<keyword evidence="3" id="KW-1185">Reference proteome</keyword>
<evidence type="ECO:0000313" key="3">
    <source>
        <dbReference type="Proteomes" id="UP000265120"/>
    </source>
</evidence>
<dbReference type="OMA" id="FYCLCAD"/>
<accession>A0A3P8VVD7</accession>